<reference evidence="1" key="1">
    <citation type="submission" date="2021-08" db="EMBL/GenBank/DDBJ databases">
        <title>Flavobacterium sp. strain CC-SYL302.</title>
        <authorList>
            <person name="Lin S.-Y."/>
            <person name="Lee T.-H."/>
            <person name="Young C.-C."/>
        </authorList>
    </citation>
    <scope>NUCLEOTIDE SEQUENCE</scope>
    <source>
        <strain evidence="1">CC-SYL302</strain>
    </source>
</reference>
<organism evidence="1 2">
    <name type="scientific">Flavobacterium agricola</name>
    <dbReference type="NCBI Taxonomy" id="2870839"/>
    <lineage>
        <taxon>Bacteria</taxon>
        <taxon>Pseudomonadati</taxon>
        <taxon>Bacteroidota</taxon>
        <taxon>Flavobacteriia</taxon>
        <taxon>Flavobacteriales</taxon>
        <taxon>Flavobacteriaceae</taxon>
        <taxon>Flavobacterium</taxon>
    </lineage>
</organism>
<evidence type="ECO:0000313" key="1">
    <source>
        <dbReference type="EMBL" id="UYW01926.1"/>
    </source>
</evidence>
<evidence type="ECO:0008006" key="3">
    <source>
        <dbReference type="Google" id="ProtNLM"/>
    </source>
</evidence>
<name>A0ABY6M3W1_9FLAO</name>
<keyword evidence="2" id="KW-1185">Reference proteome</keyword>
<dbReference type="Proteomes" id="UP001163328">
    <property type="component" value="Chromosome"/>
</dbReference>
<gene>
    <name evidence="1" type="ORF">K5I29_03150</name>
</gene>
<proteinExistence type="predicted"/>
<dbReference type="EMBL" id="CP081495">
    <property type="protein sequence ID" value="UYW01926.1"/>
    <property type="molecule type" value="Genomic_DNA"/>
</dbReference>
<dbReference type="RefSeq" id="WP_264434404.1">
    <property type="nucleotide sequence ID" value="NZ_CP081495.1"/>
</dbReference>
<evidence type="ECO:0000313" key="2">
    <source>
        <dbReference type="Proteomes" id="UP001163328"/>
    </source>
</evidence>
<protein>
    <recommendedName>
        <fullName evidence="3">Lipoprotein</fullName>
    </recommendedName>
</protein>
<dbReference type="PROSITE" id="PS51257">
    <property type="entry name" value="PROKAR_LIPOPROTEIN"/>
    <property type="match status" value="1"/>
</dbReference>
<sequence length="198" mass="22541">MKKLTFLAALLALASCRESVSFTEPQPANASDLSGFPKKYQGYYDNPITGENIIVSEHYVTRGLMIYDTLAMHELETIAPEVKQHYKPVSDSLFVNRTYHNDTVFALPKGDILRKTKGYLFLNIQEKNGDWNVSQFGFKNNVLSIAQISTKQEIELLNEITDQDPNEAANQVYALSKKEFKEFVDKNGFKVTETFLKQ</sequence>
<accession>A0ABY6M3W1</accession>